<dbReference type="OrthoDB" id="760868at2759"/>
<organism evidence="2 3">
    <name type="scientific">Cercopithifilaria johnstoni</name>
    <dbReference type="NCBI Taxonomy" id="2874296"/>
    <lineage>
        <taxon>Eukaryota</taxon>
        <taxon>Metazoa</taxon>
        <taxon>Ecdysozoa</taxon>
        <taxon>Nematoda</taxon>
        <taxon>Chromadorea</taxon>
        <taxon>Rhabditida</taxon>
        <taxon>Spirurina</taxon>
        <taxon>Spiruromorpha</taxon>
        <taxon>Filarioidea</taxon>
        <taxon>Onchocercidae</taxon>
        <taxon>Cercopithifilaria</taxon>
    </lineage>
</organism>
<evidence type="ECO:0000256" key="1">
    <source>
        <dbReference type="SAM" id="MobiDB-lite"/>
    </source>
</evidence>
<feature type="compositionally biased region" description="Acidic residues" evidence="1">
    <location>
        <begin position="19"/>
        <end position="43"/>
    </location>
</feature>
<feature type="compositionally biased region" description="Basic and acidic residues" evidence="1">
    <location>
        <begin position="1"/>
        <end position="18"/>
    </location>
</feature>
<dbReference type="EMBL" id="CAKAEH010001303">
    <property type="protein sequence ID" value="CAG9534372.1"/>
    <property type="molecule type" value="Genomic_DNA"/>
</dbReference>
<feature type="compositionally biased region" description="Low complexity" evidence="1">
    <location>
        <begin position="65"/>
        <end position="74"/>
    </location>
</feature>
<proteinExistence type="predicted"/>
<evidence type="ECO:0000313" key="3">
    <source>
        <dbReference type="Proteomes" id="UP000746747"/>
    </source>
</evidence>
<comment type="caution">
    <text evidence="2">The sequence shown here is derived from an EMBL/GenBank/DDBJ whole genome shotgun (WGS) entry which is preliminary data.</text>
</comment>
<feature type="compositionally biased region" description="Basic and acidic residues" evidence="1">
    <location>
        <begin position="48"/>
        <end position="60"/>
    </location>
</feature>
<dbReference type="AlphaFoldDB" id="A0A8J2M3I3"/>
<keyword evidence="3" id="KW-1185">Reference proteome</keyword>
<feature type="region of interest" description="Disordered" evidence="1">
    <location>
        <begin position="1"/>
        <end position="78"/>
    </location>
</feature>
<accession>A0A8J2M3I3</accession>
<reference evidence="2" key="1">
    <citation type="submission" date="2021-09" db="EMBL/GenBank/DDBJ databases">
        <authorList>
            <consortium name="Pathogen Informatics"/>
        </authorList>
    </citation>
    <scope>NUCLEOTIDE SEQUENCE</scope>
</reference>
<evidence type="ECO:0000313" key="2">
    <source>
        <dbReference type="EMBL" id="CAG9534372.1"/>
    </source>
</evidence>
<gene>
    <name evidence="2" type="ORF">CJOHNSTONI_LOCUS4516</name>
</gene>
<dbReference type="Proteomes" id="UP000746747">
    <property type="component" value="Unassembled WGS sequence"/>
</dbReference>
<name>A0A8J2M3I3_9BILA</name>
<sequence length="176" mass="19761">MKIKAENRLANEKESDGKETEEEVGRDEDLADSEDEIDEDVLEYLETLAEHQNKKERADSDAQAFESGSTSTSDSFDEDSMEAYFTPLDNDETADVFIFYKETLDALKTSNEKLLLSMTACNNTEKQVILDGVLRVCEQRMSLAKSRKVEQQGGYAFNVDAPVPDTFNFAAKNSNT</sequence>
<protein>
    <submittedName>
        <fullName evidence="2">Uncharacterized protein</fullName>
    </submittedName>
</protein>